<accession>A0ABT4MEW0</accession>
<evidence type="ECO:0008006" key="3">
    <source>
        <dbReference type="Google" id="ProtNLM"/>
    </source>
</evidence>
<name>A0ABT4MEW0_9NOCA</name>
<dbReference type="Proteomes" id="UP001081071">
    <property type="component" value="Unassembled WGS sequence"/>
</dbReference>
<reference evidence="1" key="1">
    <citation type="submission" date="2022-12" db="EMBL/GenBank/DDBJ databases">
        <authorList>
            <person name="Krivoruchko A.V."/>
            <person name="Elkin A."/>
        </authorList>
    </citation>
    <scope>NUCLEOTIDE SEQUENCE</scope>
    <source>
        <strain evidence="1">IEGM 1391</strain>
    </source>
</reference>
<keyword evidence="2" id="KW-1185">Reference proteome</keyword>
<evidence type="ECO:0000313" key="1">
    <source>
        <dbReference type="EMBL" id="MCZ4519507.1"/>
    </source>
</evidence>
<organism evidence="1 2">
    <name type="scientific">Rhodococcus ruber</name>
    <dbReference type="NCBI Taxonomy" id="1830"/>
    <lineage>
        <taxon>Bacteria</taxon>
        <taxon>Bacillati</taxon>
        <taxon>Actinomycetota</taxon>
        <taxon>Actinomycetes</taxon>
        <taxon>Mycobacteriales</taxon>
        <taxon>Nocardiaceae</taxon>
        <taxon>Rhodococcus</taxon>
    </lineage>
</organism>
<comment type="caution">
    <text evidence="1">The sequence shown here is derived from an EMBL/GenBank/DDBJ whole genome shotgun (WGS) entry which is preliminary data.</text>
</comment>
<proteinExistence type="predicted"/>
<evidence type="ECO:0000313" key="2">
    <source>
        <dbReference type="Proteomes" id="UP001081071"/>
    </source>
</evidence>
<sequence>MGKPVEVPRVNRPDPTLPSMTVEDAVAFCHEQGLDFVTKRTIQTAIYSKAMVRHLVANRVRLSEQSVRDWLASTAEADFIPRHIPGRAS</sequence>
<protein>
    <recommendedName>
        <fullName evidence="3">Helix-turn-helix domain-containing protein</fullName>
    </recommendedName>
</protein>
<dbReference type="EMBL" id="JAPWIJ010000005">
    <property type="protein sequence ID" value="MCZ4519507.1"/>
    <property type="molecule type" value="Genomic_DNA"/>
</dbReference>
<dbReference type="RefSeq" id="WP_269604907.1">
    <property type="nucleotide sequence ID" value="NZ_JAPWIJ010000005.1"/>
</dbReference>
<gene>
    <name evidence="1" type="ORF">O4220_13375</name>
</gene>